<feature type="non-terminal residue" evidence="9">
    <location>
        <position position="121"/>
    </location>
</feature>
<feature type="disulfide bond" evidence="6">
    <location>
        <begin position="53"/>
        <end position="93"/>
    </location>
</feature>
<dbReference type="PRINTS" id="PR00389">
    <property type="entry name" value="PHPHLIPASEA2"/>
</dbReference>
<evidence type="ECO:0000313" key="10">
    <source>
        <dbReference type="Proteomes" id="UP000531559"/>
    </source>
</evidence>
<dbReference type="GO" id="GO:0042130">
    <property type="term" value="P:negative regulation of T cell proliferation"/>
    <property type="evidence" value="ECO:0007669"/>
    <property type="project" value="TreeGrafter"/>
</dbReference>
<dbReference type="InterPro" id="IPR036444">
    <property type="entry name" value="PLipase_A2_dom_sf"/>
</dbReference>
<comment type="similarity">
    <text evidence="7">Belongs to the phospholipase A2 family.</text>
</comment>
<feature type="binding site" evidence="5">
    <location>
        <position position="32"/>
    </location>
    <ligand>
        <name>Ca(2+)</name>
        <dbReference type="ChEBI" id="CHEBI:29108"/>
    </ligand>
</feature>
<dbReference type="CDD" id="cd00125">
    <property type="entry name" value="PLA2c"/>
    <property type="match status" value="1"/>
</dbReference>
<feature type="disulfide bond" evidence="6">
    <location>
        <begin position="29"/>
        <end position="120"/>
    </location>
</feature>
<proteinExistence type="inferred from homology"/>
<comment type="cofactor">
    <cofactor evidence="5">
        <name>Ca(2+)</name>
        <dbReference type="ChEBI" id="CHEBI:29108"/>
    </cofactor>
    <text evidence="5">Binds 1 Ca(2+) ion per subunit.</text>
</comment>
<dbReference type="GO" id="GO:0050482">
    <property type="term" value="P:arachidonate secretion"/>
    <property type="evidence" value="ECO:0007669"/>
    <property type="project" value="InterPro"/>
</dbReference>
<evidence type="ECO:0000256" key="7">
    <source>
        <dbReference type="RuleBase" id="RU003654"/>
    </source>
</evidence>
<dbReference type="Pfam" id="PF00068">
    <property type="entry name" value="Phospholip_A2_1"/>
    <property type="match status" value="1"/>
</dbReference>
<feature type="disulfide bond" evidence="6">
    <location>
        <begin position="62"/>
        <end position="86"/>
    </location>
</feature>
<evidence type="ECO:0000256" key="1">
    <source>
        <dbReference type="ARBA" id="ARBA00004613"/>
    </source>
</evidence>
<feature type="binding site" evidence="5">
    <location>
        <position position="34"/>
    </location>
    <ligand>
        <name>Ca(2+)</name>
        <dbReference type="ChEBI" id="CHEBI:29108"/>
    </ligand>
</feature>
<keyword evidence="5" id="KW-0479">Metal-binding</keyword>
<evidence type="ECO:0000313" key="9">
    <source>
        <dbReference type="EMBL" id="NXA54573.1"/>
    </source>
</evidence>
<protein>
    <submittedName>
        <fullName evidence="9">PA2G5 phospholipase</fullName>
    </submittedName>
</protein>
<evidence type="ECO:0000256" key="3">
    <source>
        <dbReference type="ARBA" id="ARBA00023157"/>
    </source>
</evidence>
<dbReference type="GO" id="GO:0005576">
    <property type="term" value="C:extracellular region"/>
    <property type="evidence" value="ECO:0007669"/>
    <property type="project" value="UniProtKB-SubCell"/>
</dbReference>
<dbReference type="GO" id="GO:0016042">
    <property type="term" value="P:lipid catabolic process"/>
    <property type="evidence" value="ECO:0007669"/>
    <property type="project" value="InterPro"/>
</dbReference>
<dbReference type="AlphaFoldDB" id="A0A7K7WMN5"/>
<feature type="active site" evidence="4">
    <location>
        <position position="50"/>
    </location>
</feature>
<dbReference type="GO" id="GO:0047498">
    <property type="term" value="F:calcium-dependent phospholipase A2 activity"/>
    <property type="evidence" value="ECO:0007669"/>
    <property type="project" value="TreeGrafter"/>
</dbReference>
<dbReference type="InterPro" id="IPR001211">
    <property type="entry name" value="PLA2"/>
</dbReference>
<dbReference type="EMBL" id="VZSV01000230">
    <property type="protein sequence ID" value="NXA54573.1"/>
    <property type="molecule type" value="Genomic_DNA"/>
</dbReference>
<comment type="caution">
    <text evidence="9">The sequence shown here is derived from an EMBL/GenBank/DDBJ whole genome shotgun (WGS) entry which is preliminary data.</text>
</comment>
<dbReference type="InterPro" id="IPR016090">
    <property type="entry name" value="PLA2-like_dom"/>
</dbReference>
<accession>A0A7K7WMN5</accession>
<feature type="binding site" evidence="5">
    <location>
        <position position="51"/>
    </location>
    <ligand>
        <name>Ca(2+)</name>
        <dbReference type="ChEBI" id="CHEBI:29108"/>
    </ligand>
</feature>
<keyword evidence="2" id="KW-0964">Secreted</keyword>
<gene>
    <name evidence="9" type="primary">Pla2g5</name>
    <name evidence="9" type="ORF">NOTJUL_R02329</name>
</gene>
<dbReference type="OrthoDB" id="5841574at2759"/>
<feature type="non-terminal residue" evidence="9">
    <location>
        <position position="1"/>
    </location>
</feature>
<evidence type="ECO:0000256" key="5">
    <source>
        <dbReference type="PIRSR" id="PIRSR601211-2"/>
    </source>
</evidence>
<feature type="disulfide bond" evidence="6">
    <location>
        <begin position="46"/>
        <end position="100"/>
    </location>
</feature>
<dbReference type="InterPro" id="IPR033113">
    <property type="entry name" value="PLA2_histidine"/>
</dbReference>
<feature type="active site" evidence="4">
    <location>
        <position position="94"/>
    </location>
</feature>
<feature type="domain" description="Phospholipase A2-like central" evidence="8">
    <location>
        <begin position="4"/>
        <end position="121"/>
    </location>
</feature>
<dbReference type="Proteomes" id="UP000531559">
    <property type="component" value="Unassembled WGS sequence"/>
</dbReference>
<evidence type="ECO:0000256" key="2">
    <source>
        <dbReference type="ARBA" id="ARBA00022525"/>
    </source>
</evidence>
<keyword evidence="10" id="KW-1185">Reference proteome</keyword>
<dbReference type="GO" id="GO:0005543">
    <property type="term" value="F:phospholipid binding"/>
    <property type="evidence" value="ECO:0007669"/>
    <property type="project" value="TreeGrafter"/>
</dbReference>
<dbReference type="SMART" id="SM00085">
    <property type="entry name" value="PA2c"/>
    <property type="match status" value="1"/>
</dbReference>
<organism evidence="9 10">
    <name type="scientific">Nothocercus julius</name>
    <dbReference type="NCBI Taxonomy" id="2585813"/>
    <lineage>
        <taxon>Eukaryota</taxon>
        <taxon>Metazoa</taxon>
        <taxon>Chordata</taxon>
        <taxon>Craniata</taxon>
        <taxon>Vertebrata</taxon>
        <taxon>Euteleostomi</taxon>
        <taxon>Archelosauria</taxon>
        <taxon>Archosauria</taxon>
        <taxon>Dinosauria</taxon>
        <taxon>Saurischia</taxon>
        <taxon>Theropoda</taxon>
        <taxon>Coelurosauria</taxon>
        <taxon>Aves</taxon>
        <taxon>Palaeognathae</taxon>
        <taxon>Tinamiformes</taxon>
        <taxon>Tinamidae</taxon>
        <taxon>Nothocercus</taxon>
    </lineage>
</organism>
<evidence type="ECO:0000259" key="8">
    <source>
        <dbReference type="SMART" id="SM00085"/>
    </source>
</evidence>
<keyword evidence="3 6" id="KW-1015">Disulfide bond</keyword>
<evidence type="ECO:0000256" key="6">
    <source>
        <dbReference type="PIRSR" id="PIRSR601211-3"/>
    </source>
</evidence>
<evidence type="ECO:0000256" key="4">
    <source>
        <dbReference type="PIRSR" id="PIRSR601211-1"/>
    </source>
</evidence>
<dbReference type="Gene3D" id="1.20.90.10">
    <property type="entry name" value="Phospholipase A2 domain"/>
    <property type="match status" value="1"/>
</dbReference>
<name>A0A7K7WMN5_9AVES</name>
<dbReference type="PANTHER" id="PTHR11716">
    <property type="entry name" value="PHOSPHOLIPASE A2 FAMILY MEMBER"/>
    <property type="match status" value="1"/>
</dbReference>
<feature type="disulfide bond" evidence="6">
    <location>
        <begin position="31"/>
        <end position="47"/>
    </location>
</feature>
<keyword evidence="5" id="KW-0106">Calcium</keyword>
<dbReference type="PROSITE" id="PS00118">
    <property type="entry name" value="PA2_HIS"/>
    <property type="match status" value="1"/>
</dbReference>
<dbReference type="PANTHER" id="PTHR11716:SF9">
    <property type="entry name" value="PHOSPHOLIPASE A2, MEMBRANE ASSOCIATED"/>
    <property type="match status" value="1"/>
</dbReference>
<dbReference type="SUPFAM" id="SSF48619">
    <property type="entry name" value="Phospholipase A2, PLA2"/>
    <property type="match status" value="1"/>
</dbReference>
<dbReference type="GO" id="GO:0006644">
    <property type="term" value="P:phospholipid metabolic process"/>
    <property type="evidence" value="ECO:0007669"/>
    <property type="project" value="InterPro"/>
</dbReference>
<reference evidence="9 10" key="1">
    <citation type="submission" date="2019-09" db="EMBL/GenBank/DDBJ databases">
        <title>Bird 10,000 Genomes (B10K) Project - Family phase.</title>
        <authorList>
            <person name="Zhang G."/>
        </authorList>
    </citation>
    <scope>NUCLEOTIDE SEQUENCE [LARGE SCALE GENOMIC DNA]</scope>
    <source>
        <strain evidence="9">B10K-MSB-01</strain>
    </source>
</reference>
<feature type="disulfide bond" evidence="6">
    <location>
        <begin position="80"/>
        <end position="91"/>
    </location>
</feature>
<sequence length="121" mass="13879">AHGSLRELQRMITQATGRSAVLHYAFYGCHCGWGGRGQPKDATDWCCQRHDVCYDGLLQHSCNAKQQHYYYRWHGSRPACAKGSWCAQLSCECDRSLALCLRQHLSTYRAALRFYPQFACQ</sequence>
<dbReference type="FunFam" id="1.20.90.10:FF:000001">
    <property type="entry name" value="Basic phospholipase A2 homolog"/>
    <property type="match status" value="1"/>
</dbReference>
<comment type="subcellular location">
    <subcellularLocation>
        <location evidence="1">Secreted</location>
    </subcellularLocation>
</comment>
<dbReference type="GO" id="GO:0005509">
    <property type="term" value="F:calcium ion binding"/>
    <property type="evidence" value="ECO:0007669"/>
    <property type="project" value="InterPro"/>
</dbReference>